<dbReference type="PANTHER" id="PTHR45945">
    <property type="entry name" value="REGULATOR OF G-PROTEIN SIGNALING LOCO"/>
    <property type="match status" value="1"/>
</dbReference>
<dbReference type="Ensembl" id="ENSVKKT00000023479.1">
    <property type="protein sequence ID" value="ENSVKKP00000022911.1"/>
    <property type="gene ID" value="ENSVKKG00000015204.1"/>
</dbReference>
<dbReference type="PROSITE" id="PS50132">
    <property type="entry name" value="RGS"/>
    <property type="match status" value="1"/>
</dbReference>
<keyword evidence="6" id="KW-1185">Reference proteome</keyword>
<evidence type="ECO:0000256" key="2">
    <source>
        <dbReference type="SAM" id="MobiDB-lite"/>
    </source>
</evidence>
<dbReference type="InterPro" id="IPR016137">
    <property type="entry name" value="RGS"/>
</dbReference>
<dbReference type="InterPro" id="IPR044926">
    <property type="entry name" value="RGS_subdomain_2"/>
</dbReference>
<proteinExistence type="predicted"/>
<protein>
    <submittedName>
        <fullName evidence="5">Regulator of G protein signaling 14</fullName>
    </submittedName>
</protein>
<dbReference type="InterPro" id="IPR037881">
    <property type="entry name" value="RGS14_RGS"/>
</dbReference>
<feature type="domain" description="RBD" evidence="4">
    <location>
        <begin position="376"/>
        <end position="446"/>
    </location>
</feature>
<dbReference type="GO" id="GO:0005634">
    <property type="term" value="C:nucleus"/>
    <property type="evidence" value="ECO:0007669"/>
    <property type="project" value="TreeGrafter"/>
</dbReference>
<dbReference type="SUPFAM" id="SSF54236">
    <property type="entry name" value="Ubiquitin-like"/>
    <property type="match status" value="2"/>
</dbReference>
<dbReference type="PROSITE" id="PS50898">
    <property type="entry name" value="RBD"/>
    <property type="match status" value="2"/>
</dbReference>
<reference evidence="5" key="1">
    <citation type="submission" date="2025-08" db="UniProtKB">
        <authorList>
            <consortium name="Ensembl"/>
        </authorList>
    </citation>
    <scope>IDENTIFICATION</scope>
</reference>
<dbReference type="CDD" id="cd17139">
    <property type="entry name" value="RBD2_RGS14"/>
    <property type="match status" value="1"/>
</dbReference>
<evidence type="ECO:0000313" key="5">
    <source>
        <dbReference type="Ensembl" id="ENSVKKP00000022911.1"/>
    </source>
</evidence>
<dbReference type="InterPro" id="IPR029071">
    <property type="entry name" value="Ubiquitin-like_domsf"/>
</dbReference>
<dbReference type="GO" id="GO:0051301">
    <property type="term" value="P:cell division"/>
    <property type="evidence" value="ECO:0007669"/>
    <property type="project" value="TreeGrafter"/>
</dbReference>
<dbReference type="GO" id="GO:0008277">
    <property type="term" value="P:regulation of G protein-coupled receptor signaling pathway"/>
    <property type="evidence" value="ECO:0007669"/>
    <property type="project" value="InterPro"/>
</dbReference>
<dbReference type="InterPro" id="IPR024066">
    <property type="entry name" value="RGS_subdom1/3"/>
</dbReference>
<organism evidence="5 6">
    <name type="scientific">Varanus komodoensis</name>
    <name type="common">Komodo dragon</name>
    <dbReference type="NCBI Taxonomy" id="61221"/>
    <lineage>
        <taxon>Eukaryota</taxon>
        <taxon>Metazoa</taxon>
        <taxon>Chordata</taxon>
        <taxon>Craniata</taxon>
        <taxon>Vertebrata</taxon>
        <taxon>Euteleostomi</taxon>
        <taxon>Lepidosauria</taxon>
        <taxon>Squamata</taxon>
        <taxon>Bifurcata</taxon>
        <taxon>Unidentata</taxon>
        <taxon>Episquamata</taxon>
        <taxon>Toxicofera</taxon>
        <taxon>Anguimorpha</taxon>
        <taxon>Paleoanguimorpha</taxon>
        <taxon>Varanoidea</taxon>
        <taxon>Varanidae</taxon>
        <taxon>Varanus</taxon>
    </lineage>
</organism>
<keyword evidence="1" id="KW-0343">GTPase activation</keyword>
<dbReference type="GO" id="GO:0005886">
    <property type="term" value="C:plasma membrane"/>
    <property type="evidence" value="ECO:0007669"/>
    <property type="project" value="TreeGrafter"/>
</dbReference>
<feature type="domain" description="RGS" evidence="3">
    <location>
        <begin position="64"/>
        <end position="177"/>
    </location>
</feature>
<dbReference type="PANTHER" id="PTHR45945:SF2">
    <property type="entry name" value="REGULATOR OF G-PROTEIN SIGNALING 14"/>
    <property type="match status" value="1"/>
</dbReference>
<evidence type="ECO:0000259" key="4">
    <source>
        <dbReference type="PROSITE" id="PS50898"/>
    </source>
</evidence>
<evidence type="ECO:0000259" key="3">
    <source>
        <dbReference type="PROSITE" id="PS50132"/>
    </source>
</evidence>
<reference evidence="5" key="2">
    <citation type="submission" date="2025-09" db="UniProtKB">
        <authorList>
            <consortium name="Ensembl"/>
        </authorList>
    </citation>
    <scope>IDENTIFICATION</scope>
</reference>
<dbReference type="SMART" id="SM00455">
    <property type="entry name" value="RBD"/>
    <property type="match status" value="2"/>
</dbReference>
<dbReference type="AlphaFoldDB" id="A0A8D2Q6R2"/>
<dbReference type="GO" id="GO:0007165">
    <property type="term" value="P:signal transduction"/>
    <property type="evidence" value="ECO:0007669"/>
    <property type="project" value="InterPro"/>
</dbReference>
<dbReference type="Pfam" id="PF00615">
    <property type="entry name" value="RGS"/>
    <property type="match status" value="1"/>
</dbReference>
<dbReference type="GO" id="GO:0001965">
    <property type="term" value="F:G-protein alpha-subunit binding"/>
    <property type="evidence" value="ECO:0007669"/>
    <property type="project" value="InterPro"/>
</dbReference>
<feature type="domain" description="RBD" evidence="4">
    <location>
        <begin position="304"/>
        <end position="374"/>
    </location>
</feature>
<dbReference type="GO" id="GO:0005096">
    <property type="term" value="F:GTPase activator activity"/>
    <property type="evidence" value="ECO:0007669"/>
    <property type="project" value="UniProtKB-KW"/>
</dbReference>
<name>A0A8D2Q6R2_VARKO</name>
<dbReference type="InterPro" id="IPR036305">
    <property type="entry name" value="RGS_sf"/>
</dbReference>
<dbReference type="GO" id="GO:0008017">
    <property type="term" value="F:microtubule binding"/>
    <property type="evidence" value="ECO:0007669"/>
    <property type="project" value="InterPro"/>
</dbReference>
<dbReference type="SUPFAM" id="SSF48097">
    <property type="entry name" value="Regulator of G-protein signaling, RGS"/>
    <property type="match status" value="1"/>
</dbReference>
<dbReference type="GO" id="GO:0005737">
    <property type="term" value="C:cytoplasm"/>
    <property type="evidence" value="ECO:0007669"/>
    <property type="project" value="TreeGrafter"/>
</dbReference>
<dbReference type="CDD" id="cd08743">
    <property type="entry name" value="RGS_RGS14"/>
    <property type="match status" value="1"/>
</dbReference>
<dbReference type="Pfam" id="PF02196">
    <property type="entry name" value="RBD"/>
    <property type="match status" value="1"/>
</dbReference>
<dbReference type="InterPro" id="IPR046995">
    <property type="entry name" value="RGS10/12/14-like"/>
</dbReference>
<dbReference type="InterPro" id="IPR003116">
    <property type="entry name" value="RBD_dom"/>
</dbReference>
<dbReference type="Gene3D" id="3.10.20.90">
    <property type="entry name" value="Phosphatidylinositol 3-kinase Catalytic Subunit, Chain A, domain 1"/>
    <property type="match status" value="2"/>
</dbReference>
<evidence type="ECO:0000313" key="6">
    <source>
        <dbReference type="Proteomes" id="UP000694545"/>
    </source>
</evidence>
<dbReference type="PRINTS" id="PR01301">
    <property type="entry name" value="RGSPROTEIN"/>
</dbReference>
<accession>A0A8D2Q6R2</accession>
<dbReference type="InterPro" id="IPR046993">
    <property type="entry name" value="RBD2_RGS14"/>
</dbReference>
<dbReference type="SMART" id="SM00315">
    <property type="entry name" value="RGS"/>
    <property type="match status" value="1"/>
</dbReference>
<evidence type="ECO:0000256" key="1">
    <source>
        <dbReference type="ARBA" id="ARBA00022468"/>
    </source>
</evidence>
<dbReference type="GO" id="GO:0007051">
    <property type="term" value="P:spindle organization"/>
    <property type="evidence" value="ECO:0007669"/>
    <property type="project" value="TreeGrafter"/>
</dbReference>
<dbReference type="Gene3D" id="1.10.167.10">
    <property type="entry name" value="Regulator of G-protein Signalling 4, domain 2"/>
    <property type="match status" value="1"/>
</dbReference>
<feature type="region of interest" description="Disordered" evidence="2">
    <location>
        <begin position="187"/>
        <end position="211"/>
    </location>
</feature>
<sequence length="449" mass="49840">MEQKQHLCRELLPLSFVHIPENALTTFILLLGIGVMSNNSVNSLPSTQSVTHSLGQSVARWAESFETLLQDHLGVAYFTEFLKKEFSAENVYFWQACERFQQIPATSTQQLAQEARCIYDEFLSSHSVNPVNIDRQAWIGEEMLADPTPDMFNVQQLQIFNLMKFDSYARFVKSPLYQACARAESQGQPLPELRPHSQSGSPPTDHGKVQGQFSSRLTCGVGCNYCAVDSGWATGPINEWSPAKGHVTSKTLTLSADSVLEERNGSEGPSQWRESQGSLNSSASLDLGFLLTGSESDNQNQPIKYCCIYLPDGTASLAPVRAGLSIQEMLVGICERRGLHPPDVKIYLVGNEKPLALNQESLVLMDQEVRLETRISFDLEIVPINKTVRILAKSTKHLREALQPILEKYGLDVTRVLLRRPGDPRALNMEEKVSSVAAQKLVLESDAGM</sequence>
<dbReference type="FunFam" id="1.10.167.10:FF:000001">
    <property type="entry name" value="Putative regulator of g-protein signaling 12"/>
    <property type="match status" value="1"/>
</dbReference>
<dbReference type="Proteomes" id="UP000694545">
    <property type="component" value="Unplaced"/>
</dbReference>
<dbReference type="Gene3D" id="1.10.196.10">
    <property type="match status" value="1"/>
</dbReference>